<dbReference type="PROSITE" id="PS00101">
    <property type="entry name" value="HEXAPEP_TRANSFERASES"/>
    <property type="match status" value="1"/>
</dbReference>
<dbReference type="InterPro" id="IPR018357">
    <property type="entry name" value="Hexapep_transf_CS"/>
</dbReference>
<keyword evidence="3 5" id="KW-0012">Acyltransferase</keyword>
<evidence type="ECO:0000256" key="4">
    <source>
        <dbReference type="SAM" id="Phobius"/>
    </source>
</evidence>
<dbReference type="PANTHER" id="PTHR23416:SF78">
    <property type="entry name" value="LIPOPOLYSACCHARIDE BIOSYNTHESIS O-ACETYL TRANSFERASE WBBJ-RELATED"/>
    <property type="match status" value="1"/>
</dbReference>
<evidence type="ECO:0000256" key="3">
    <source>
        <dbReference type="ARBA" id="ARBA00023315"/>
    </source>
</evidence>
<reference evidence="5 6" key="1">
    <citation type="submission" date="2018-08" db="EMBL/GenBank/DDBJ databases">
        <title>A genome reference for cultivated species of the human gut microbiota.</title>
        <authorList>
            <person name="Zou Y."/>
            <person name="Xue W."/>
            <person name="Luo G."/>
        </authorList>
    </citation>
    <scope>NUCLEOTIDE SEQUENCE [LARGE SCALE GENOMIC DNA]</scope>
    <source>
        <strain evidence="5 6">AM18-6</strain>
    </source>
</reference>
<evidence type="ECO:0000313" key="5">
    <source>
        <dbReference type="EMBL" id="RHH09130.1"/>
    </source>
</evidence>
<dbReference type="Gene3D" id="2.160.10.10">
    <property type="entry name" value="Hexapeptide repeat proteins"/>
    <property type="match status" value="1"/>
</dbReference>
<organism evidence="5 6">
    <name type="scientific">Bacteroides fragilis</name>
    <dbReference type="NCBI Taxonomy" id="817"/>
    <lineage>
        <taxon>Bacteria</taxon>
        <taxon>Pseudomonadati</taxon>
        <taxon>Bacteroidota</taxon>
        <taxon>Bacteroidia</taxon>
        <taxon>Bacteroidales</taxon>
        <taxon>Bacteroidaceae</taxon>
        <taxon>Bacteroides</taxon>
    </lineage>
</organism>
<keyword evidence="4" id="KW-0812">Transmembrane</keyword>
<dbReference type="SUPFAM" id="SSF51161">
    <property type="entry name" value="Trimeric LpxA-like enzymes"/>
    <property type="match status" value="1"/>
</dbReference>
<dbReference type="RefSeq" id="WP_122330463.1">
    <property type="nucleotide sequence ID" value="NZ_JAGJHG010000004.1"/>
</dbReference>
<keyword evidence="1 5" id="KW-0808">Transferase</keyword>
<dbReference type="GO" id="GO:0016746">
    <property type="term" value="F:acyltransferase activity"/>
    <property type="evidence" value="ECO:0007669"/>
    <property type="project" value="UniProtKB-KW"/>
</dbReference>
<evidence type="ECO:0000313" key="6">
    <source>
        <dbReference type="Proteomes" id="UP000266644"/>
    </source>
</evidence>
<dbReference type="AlphaFoldDB" id="A0A396BZD5"/>
<dbReference type="Proteomes" id="UP000266644">
    <property type="component" value="Unassembled WGS sequence"/>
</dbReference>
<accession>A0A396BZD5</accession>
<dbReference type="InterPro" id="IPR001451">
    <property type="entry name" value="Hexapep"/>
</dbReference>
<protein>
    <submittedName>
        <fullName evidence="5">Acyltransferase</fullName>
    </submittedName>
</protein>
<comment type="caution">
    <text evidence="5">The sequence shown here is derived from an EMBL/GenBank/DDBJ whole genome shotgun (WGS) entry which is preliminary data.</text>
</comment>
<dbReference type="PANTHER" id="PTHR23416">
    <property type="entry name" value="SIALIC ACID SYNTHASE-RELATED"/>
    <property type="match status" value="1"/>
</dbReference>
<keyword evidence="4" id="KW-1133">Transmembrane helix</keyword>
<keyword evidence="4" id="KW-0472">Membrane</keyword>
<dbReference type="InterPro" id="IPR051159">
    <property type="entry name" value="Hexapeptide_acetyltransf"/>
</dbReference>
<dbReference type="Pfam" id="PF00132">
    <property type="entry name" value="Hexapep"/>
    <property type="match status" value="1"/>
</dbReference>
<feature type="transmembrane region" description="Helical" evidence="4">
    <location>
        <begin position="12"/>
        <end position="36"/>
    </location>
</feature>
<proteinExistence type="predicted"/>
<sequence length="221" mass="24622">MKYLLKIYSIHWLKTIWINFLILPFSIAYKFPIIIYKNVNICEIRRGGIVFCSPIKVGLLQIGRHGVGTIDLKKSRTMLEISGTLMVMGKASIGSGSKISIATNAVLTLGDDFLMTGRSSIICQKAISFGEHCLLSWDILIMDTDFHEILNQEDEIINLPKPIHIGTHVWIGCRTTILKGVDIADNTIIAACSTISCNVSKSNVIYGDNGRILKEGVRWLR</sequence>
<keyword evidence="2" id="KW-0677">Repeat</keyword>
<gene>
    <name evidence="5" type="ORF">DW228_15555</name>
</gene>
<evidence type="ECO:0000256" key="1">
    <source>
        <dbReference type="ARBA" id="ARBA00022679"/>
    </source>
</evidence>
<dbReference type="EMBL" id="QRJE01000025">
    <property type="protein sequence ID" value="RHH09130.1"/>
    <property type="molecule type" value="Genomic_DNA"/>
</dbReference>
<name>A0A396BZD5_BACFG</name>
<dbReference type="InterPro" id="IPR011004">
    <property type="entry name" value="Trimer_LpxA-like_sf"/>
</dbReference>
<evidence type="ECO:0000256" key="2">
    <source>
        <dbReference type="ARBA" id="ARBA00022737"/>
    </source>
</evidence>